<proteinExistence type="predicted"/>
<dbReference type="Gene3D" id="1.25.40.10">
    <property type="entry name" value="Tetratricopeptide repeat domain"/>
    <property type="match status" value="1"/>
</dbReference>
<feature type="region of interest" description="Disordered" evidence="1">
    <location>
        <begin position="9"/>
        <end position="30"/>
    </location>
</feature>
<dbReference type="InterPro" id="IPR011990">
    <property type="entry name" value="TPR-like_helical_dom_sf"/>
</dbReference>
<dbReference type="AlphaFoldDB" id="A0A940MT97"/>
<protein>
    <submittedName>
        <fullName evidence="3">DUF560 domain-containing protein</fullName>
    </submittedName>
</protein>
<evidence type="ECO:0000256" key="1">
    <source>
        <dbReference type="SAM" id="MobiDB-lite"/>
    </source>
</evidence>
<reference evidence="3" key="1">
    <citation type="submission" date="2021-03" db="EMBL/GenBank/DDBJ databases">
        <title>Sagittula salina sp. nov. strain M10.9X isolated from the marine waste.</title>
        <authorList>
            <person name="Satari L."/>
            <person name="Molina-Menor E."/>
            <person name="Vidal-Verdu A."/>
            <person name="Pascual J."/>
            <person name="Pereto J."/>
            <person name="Porcar M."/>
        </authorList>
    </citation>
    <scope>NUCLEOTIDE SEQUENCE</scope>
    <source>
        <strain evidence="3">M10.9X</strain>
    </source>
</reference>
<evidence type="ECO:0000313" key="4">
    <source>
        <dbReference type="Proteomes" id="UP000675940"/>
    </source>
</evidence>
<organism evidence="3 4">
    <name type="scientific">Sagittula salina</name>
    <dbReference type="NCBI Taxonomy" id="2820268"/>
    <lineage>
        <taxon>Bacteria</taxon>
        <taxon>Pseudomonadati</taxon>
        <taxon>Pseudomonadota</taxon>
        <taxon>Alphaproteobacteria</taxon>
        <taxon>Rhodobacterales</taxon>
        <taxon>Roseobacteraceae</taxon>
        <taxon>Sagittula</taxon>
    </lineage>
</organism>
<feature type="compositionally biased region" description="Low complexity" evidence="1">
    <location>
        <begin position="13"/>
        <end position="26"/>
    </location>
</feature>
<dbReference type="EMBL" id="JAGISH010000007">
    <property type="protein sequence ID" value="MBP0483582.1"/>
    <property type="molecule type" value="Genomic_DNA"/>
</dbReference>
<dbReference type="InterPro" id="IPR007655">
    <property type="entry name" value="Slam_C"/>
</dbReference>
<keyword evidence="4" id="KW-1185">Reference proteome</keyword>
<dbReference type="Proteomes" id="UP000675940">
    <property type="component" value="Unassembled WGS sequence"/>
</dbReference>
<name>A0A940MT97_9RHOB</name>
<sequence>MTAGLVAIGPEVQAQAQAPEARQSPQTQEQALRVDVDDARKASANALVAGRAQDALILAQGVLMGHPADLVALFVKARALREVGRPTKALQAARAAWRSAEKPQERYHAAVMMAQMHSAAGHRGRAQLWLRRAAEIAPDEVTRAAAVQDFRMVRRTTPWRFGMDLFLQPSDNLNNAPTEAQEVPGGLISVTPPLEGLRYGAGLNFRYSQMLGAHKRLHYGLYANGTRVRLTDSARQVPGAEEDDLSTALLGGSLTLEAISTGGDRLASGQVSLRRHWQGGVPLADVARLDLSVGQALTPTLNGTAKLGFERTQRHDSGTGNGDRRELGMGLTRRLDSGVLNFEVTAGKTSSQAYNVGRVDGTVVLAFALAEPVAGLLPKLSLQYGAYNYDAPWILLPNGPEREDRTRSVSLDLVLPKMGAYGFAPEIGLSFTDRSSNYTLYDSRGTNLRLGLTSVF</sequence>
<dbReference type="Pfam" id="PF04575">
    <property type="entry name" value="SlipAM"/>
    <property type="match status" value="1"/>
</dbReference>
<gene>
    <name evidence="3" type="ORF">J5474_13925</name>
</gene>
<dbReference type="RefSeq" id="WP_209361515.1">
    <property type="nucleotide sequence ID" value="NZ_JAGISH010000007.1"/>
</dbReference>
<evidence type="ECO:0000313" key="3">
    <source>
        <dbReference type="EMBL" id="MBP0483582.1"/>
    </source>
</evidence>
<comment type="caution">
    <text evidence="3">The sequence shown here is derived from an EMBL/GenBank/DDBJ whole genome shotgun (WGS) entry which is preliminary data.</text>
</comment>
<dbReference type="SUPFAM" id="SSF48452">
    <property type="entry name" value="TPR-like"/>
    <property type="match status" value="1"/>
</dbReference>
<accession>A0A940MT97</accession>
<feature type="domain" description="Surface lipoprotein assembly modifier C-terminal" evidence="2">
    <location>
        <begin position="374"/>
        <end position="450"/>
    </location>
</feature>
<evidence type="ECO:0000259" key="2">
    <source>
        <dbReference type="Pfam" id="PF04575"/>
    </source>
</evidence>